<keyword evidence="3 8" id="KW-0028">Amino-acid biosynthesis</keyword>
<comment type="function">
    <text evidence="8">The alpha subunit is responsible for the aldol cleavage of indoleglycerol phosphate to indole and glyceraldehyde 3-phosphate.</text>
</comment>
<comment type="subunit">
    <text evidence="2 8">Tetramer of two alpha and two beta chains.</text>
</comment>
<accession>A0ABU6BL12</accession>
<evidence type="ECO:0000256" key="4">
    <source>
        <dbReference type="ARBA" id="ARBA00022822"/>
    </source>
</evidence>
<dbReference type="RefSeq" id="WP_033021239.1">
    <property type="nucleotide sequence ID" value="NZ_JPYA02000005.1"/>
</dbReference>
<dbReference type="Proteomes" id="UP000029267">
    <property type="component" value="Unassembled WGS sequence"/>
</dbReference>
<sequence length="274" mass="29335">MKALLSVNPPLFIPFLVAGDPTAALTVDLALALQDAGADVLELGVPYSDPLADGPTIQRAAARALAGQMTLPKAIHLVAEMRKKGVKIPIILFTYYNPVLQLGEESFFALARENGADGVLIPDLPFEESAPLRRLGERFGLPLISLVAPTSKQRIERIASAAEGFLYCVSSLGVTGVRETLPETLGDFLGEVKRHSRVPVVVGFGVSTPEQVAVLKRECDGVVVGSALVQKVEQLLERLQAPGEKEATIAEFAAYVRALAAPLREPCASREKFQ</sequence>
<dbReference type="GO" id="GO:0004834">
    <property type="term" value="F:tryptophan synthase activity"/>
    <property type="evidence" value="ECO:0007669"/>
    <property type="project" value="UniProtKB-EC"/>
</dbReference>
<dbReference type="HAMAP" id="MF_00131">
    <property type="entry name" value="Trp_synth_alpha"/>
    <property type="match status" value="1"/>
</dbReference>
<keyword evidence="6 8" id="KW-0456">Lyase</keyword>
<evidence type="ECO:0000256" key="9">
    <source>
        <dbReference type="RuleBase" id="RU003662"/>
    </source>
</evidence>
<dbReference type="NCBIfam" id="TIGR00262">
    <property type="entry name" value="trpA"/>
    <property type="match status" value="1"/>
</dbReference>
<evidence type="ECO:0000256" key="2">
    <source>
        <dbReference type="ARBA" id="ARBA00011270"/>
    </source>
</evidence>
<dbReference type="PANTHER" id="PTHR43406">
    <property type="entry name" value="TRYPTOPHAN SYNTHASE, ALPHA CHAIN"/>
    <property type="match status" value="1"/>
</dbReference>
<dbReference type="Pfam" id="PF00290">
    <property type="entry name" value="Trp_syntA"/>
    <property type="match status" value="1"/>
</dbReference>
<proteinExistence type="inferred from homology"/>
<dbReference type="PROSITE" id="PS00167">
    <property type="entry name" value="TRP_SYNTHASE_ALPHA"/>
    <property type="match status" value="1"/>
</dbReference>
<feature type="active site" description="Proton acceptor" evidence="8">
    <location>
        <position position="53"/>
    </location>
</feature>
<feature type="active site" description="Proton acceptor" evidence="8">
    <location>
        <position position="42"/>
    </location>
</feature>
<dbReference type="CDD" id="cd04724">
    <property type="entry name" value="Tryptophan_synthase_alpha"/>
    <property type="match status" value="1"/>
</dbReference>
<dbReference type="SUPFAM" id="SSF51366">
    <property type="entry name" value="Ribulose-phoshate binding barrel"/>
    <property type="match status" value="1"/>
</dbReference>
<keyword evidence="11" id="KW-1185">Reference proteome</keyword>
<dbReference type="InterPro" id="IPR002028">
    <property type="entry name" value="Trp_synthase_suA"/>
</dbReference>
<dbReference type="InterPro" id="IPR018204">
    <property type="entry name" value="Trp_synthase_alpha_AS"/>
</dbReference>
<name>A0ABU6BL12_9BACL</name>
<organism evidence="10 11">
    <name type="scientific">Geobacillus icigianus</name>
    <dbReference type="NCBI Taxonomy" id="1430331"/>
    <lineage>
        <taxon>Bacteria</taxon>
        <taxon>Bacillati</taxon>
        <taxon>Bacillota</taxon>
        <taxon>Bacilli</taxon>
        <taxon>Bacillales</taxon>
        <taxon>Anoxybacillaceae</taxon>
        <taxon>Geobacillus</taxon>
    </lineage>
</organism>
<evidence type="ECO:0000313" key="10">
    <source>
        <dbReference type="EMBL" id="MEB3752399.1"/>
    </source>
</evidence>
<comment type="pathway">
    <text evidence="1 8">Amino-acid biosynthesis; L-tryptophan biosynthesis; L-tryptophan from chorismate: step 5/5.</text>
</comment>
<evidence type="ECO:0000256" key="5">
    <source>
        <dbReference type="ARBA" id="ARBA00023141"/>
    </source>
</evidence>
<gene>
    <name evidence="8" type="primary">trpA</name>
    <name evidence="10" type="ORF">EP10_003314</name>
</gene>
<dbReference type="PANTHER" id="PTHR43406:SF1">
    <property type="entry name" value="TRYPTOPHAN SYNTHASE ALPHA CHAIN, CHLOROPLASTIC"/>
    <property type="match status" value="1"/>
</dbReference>
<dbReference type="EC" id="4.2.1.20" evidence="8"/>
<evidence type="ECO:0000256" key="6">
    <source>
        <dbReference type="ARBA" id="ARBA00023239"/>
    </source>
</evidence>
<comment type="catalytic activity">
    <reaction evidence="7 8">
        <text>(1S,2R)-1-C-(indol-3-yl)glycerol 3-phosphate + L-serine = D-glyceraldehyde 3-phosphate + L-tryptophan + H2O</text>
        <dbReference type="Rhea" id="RHEA:10532"/>
        <dbReference type="ChEBI" id="CHEBI:15377"/>
        <dbReference type="ChEBI" id="CHEBI:33384"/>
        <dbReference type="ChEBI" id="CHEBI:57912"/>
        <dbReference type="ChEBI" id="CHEBI:58866"/>
        <dbReference type="ChEBI" id="CHEBI:59776"/>
        <dbReference type="EC" id="4.2.1.20"/>
    </reaction>
</comment>
<dbReference type="Gene3D" id="3.20.20.70">
    <property type="entry name" value="Aldolase class I"/>
    <property type="match status" value="1"/>
</dbReference>
<evidence type="ECO:0000256" key="3">
    <source>
        <dbReference type="ARBA" id="ARBA00022605"/>
    </source>
</evidence>
<dbReference type="InterPro" id="IPR011060">
    <property type="entry name" value="RibuloseP-bd_barrel"/>
</dbReference>
<keyword evidence="4 8" id="KW-0822">Tryptophan biosynthesis</keyword>
<keyword evidence="5 8" id="KW-0057">Aromatic amino acid biosynthesis</keyword>
<comment type="similarity">
    <text evidence="8 9">Belongs to the TrpA family.</text>
</comment>
<dbReference type="EMBL" id="JPYA02000005">
    <property type="protein sequence ID" value="MEB3752399.1"/>
    <property type="molecule type" value="Genomic_DNA"/>
</dbReference>
<protein>
    <recommendedName>
        <fullName evidence="8">Tryptophan synthase alpha chain</fullName>
        <ecNumber evidence="8">4.2.1.20</ecNumber>
    </recommendedName>
</protein>
<evidence type="ECO:0000256" key="8">
    <source>
        <dbReference type="HAMAP-Rule" id="MF_00131"/>
    </source>
</evidence>
<comment type="caution">
    <text evidence="10">The sequence shown here is derived from an EMBL/GenBank/DDBJ whole genome shotgun (WGS) entry which is preliminary data.</text>
</comment>
<dbReference type="InterPro" id="IPR013785">
    <property type="entry name" value="Aldolase_TIM"/>
</dbReference>
<evidence type="ECO:0000256" key="1">
    <source>
        <dbReference type="ARBA" id="ARBA00004733"/>
    </source>
</evidence>
<evidence type="ECO:0000256" key="7">
    <source>
        <dbReference type="ARBA" id="ARBA00049047"/>
    </source>
</evidence>
<reference evidence="10 11" key="1">
    <citation type="journal article" date="2014" name="Genome Announc.">
        <title>Draft Genome Sequence of Geobacillus icigianus Strain G1w1T Isolated from Hot Springs in the Valley of Geysers, Kamchatka (Russian Federation).</title>
        <authorList>
            <person name="Bryanskaya A.V."/>
            <person name="Rozanov A.S."/>
            <person name="Logacheva M.D."/>
            <person name="Kotenko A.V."/>
            <person name="Peltek S.E."/>
        </authorList>
    </citation>
    <scope>NUCLEOTIDE SEQUENCE [LARGE SCALE GENOMIC DNA]</scope>
    <source>
        <strain evidence="10 11">G1w1</strain>
    </source>
</reference>
<evidence type="ECO:0000313" key="11">
    <source>
        <dbReference type="Proteomes" id="UP000029267"/>
    </source>
</evidence>